<dbReference type="EMBL" id="GBRH01256155">
    <property type="protein sequence ID" value="JAD41740.1"/>
    <property type="molecule type" value="Transcribed_RNA"/>
</dbReference>
<evidence type="ECO:0000313" key="1">
    <source>
        <dbReference type="EMBL" id="JAD41740.1"/>
    </source>
</evidence>
<organism evidence="1">
    <name type="scientific">Arundo donax</name>
    <name type="common">Giant reed</name>
    <name type="synonym">Donax arundinaceus</name>
    <dbReference type="NCBI Taxonomy" id="35708"/>
    <lineage>
        <taxon>Eukaryota</taxon>
        <taxon>Viridiplantae</taxon>
        <taxon>Streptophyta</taxon>
        <taxon>Embryophyta</taxon>
        <taxon>Tracheophyta</taxon>
        <taxon>Spermatophyta</taxon>
        <taxon>Magnoliopsida</taxon>
        <taxon>Liliopsida</taxon>
        <taxon>Poales</taxon>
        <taxon>Poaceae</taxon>
        <taxon>PACMAD clade</taxon>
        <taxon>Arundinoideae</taxon>
        <taxon>Arundineae</taxon>
        <taxon>Arundo</taxon>
    </lineage>
</organism>
<protein>
    <submittedName>
        <fullName evidence="1">Uncharacterized protein</fullName>
    </submittedName>
</protein>
<reference evidence="1" key="2">
    <citation type="journal article" date="2015" name="Data Brief">
        <title>Shoot transcriptome of the giant reed, Arundo donax.</title>
        <authorList>
            <person name="Barrero R.A."/>
            <person name="Guerrero F.D."/>
            <person name="Moolhuijzen P."/>
            <person name="Goolsby J.A."/>
            <person name="Tidwell J."/>
            <person name="Bellgard S.E."/>
            <person name="Bellgard M.I."/>
        </authorList>
    </citation>
    <scope>NUCLEOTIDE SEQUENCE</scope>
    <source>
        <tissue evidence="1">Shoot tissue taken approximately 20 cm above the soil surface</tissue>
    </source>
</reference>
<dbReference type="AlphaFoldDB" id="A0A0A8ZYB2"/>
<sequence>MHGIVIFGRQARRNLKKRPEPPRGGQLAGFFVLFHLY</sequence>
<name>A0A0A8ZYB2_ARUDO</name>
<accession>A0A0A8ZYB2</accession>
<proteinExistence type="predicted"/>
<reference evidence="1" key="1">
    <citation type="submission" date="2014-09" db="EMBL/GenBank/DDBJ databases">
        <authorList>
            <person name="Magalhaes I.L.F."/>
            <person name="Oliveira U."/>
            <person name="Santos F.R."/>
            <person name="Vidigal T.H.D.A."/>
            <person name="Brescovit A.D."/>
            <person name="Santos A.J."/>
        </authorList>
    </citation>
    <scope>NUCLEOTIDE SEQUENCE</scope>
    <source>
        <tissue evidence="1">Shoot tissue taken approximately 20 cm above the soil surface</tissue>
    </source>
</reference>